<accession>A0A164Z7Z0</accession>
<organism evidence="2 3">
    <name type="scientific">Xylona heveae (strain CBS 132557 / TC161)</name>
    <dbReference type="NCBI Taxonomy" id="1328760"/>
    <lineage>
        <taxon>Eukaryota</taxon>
        <taxon>Fungi</taxon>
        <taxon>Dikarya</taxon>
        <taxon>Ascomycota</taxon>
        <taxon>Pezizomycotina</taxon>
        <taxon>Xylonomycetes</taxon>
        <taxon>Xylonales</taxon>
        <taxon>Xylonaceae</taxon>
        <taxon>Xylona</taxon>
    </lineage>
</organism>
<sequence>MSCQCKAENLSSSLSESDCSDSSQLHLQVNESVDEEILQAYLGTVAVLVEELNTSWVHSIHGNQLLNVHHVQHLQCVFAETGIHKTPIEN</sequence>
<dbReference type="Proteomes" id="UP000076632">
    <property type="component" value="Unassembled WGS sequence"/>
</dbReference>
<proteinExistence type="predicted"/>
<reference evidence="2 3" key="1">
    <citation type="journal article" date="2016" name="Fungal Biol.">
        <title>The genome of Xylona heveae provides a window into fungal endophytism.</title>
        <authorList>
            <person name="Gazis R."/>
            <person name="Kuo A."/>
            <person name="Riley R."/>
            <person name="LaButti K."/>
            <person name="Lipzen A."/>
            <person name="Lin J."/>
            <person name="Amirebrahimi M."/>
            <person name="Hesse C.N."/>
            <person name="Spatafora J.W."/>
            <person name="Henrissat B."/>
            <person name="Hainaut M."/>
            <person name="Grigoriev I.V."/>
            <person name="Hibbett D.S."/>
        </authorList>
    </citation>
    <scope>NUCLEOTIDE SEQUENCE [LARGE SCALE GENOMIC DNA]</scope>
    <source>
        <strain evidence="2 3">TC161</strain>
    </source>
</reference>
<dbReference type="AlphaFoldDB" id="A0A164Z7Z0"/>
<protein>
    <submittedName>
        <fullName evidence="2">Uncharacterized protein</fullName>
    </submittedName>
</protein>
<feature type="region of interest" description="Disordered" evidence="1">
    <location>
        <begin position="1"/>
        <end position="20"/>
    </location>
</feature>
<dbReference type="RefSeq" id="XP_018184353.1">
    <property type="nucleotide sequence ID" value="XM_018333646.1"/>
</dbReference>
<evidence type="ECO:0000313" key="2">
    <source>
        <dbReference type="EMBL" id="KZF18798.1"/>
    </source>
</evidence>
<dbReference type="GeneID" id="28898783"/>
<keyword evidence="3" id="KW-1185">Reference proteome</keyword>
<dbReference type="EMBL" id="KV407470">
    <property type="protein sequence ID" value="KZF18798.1"/>
    <property type="molecule type" value="Genomic_DNA"/>
</dbReference>
<evidence type="ECO:0000256" key="1">
    <source>
        <dbReference type="SAM" id="MobiDB-lite"/>
    </source>
</evidence>
<dbReference type="InParanoid" id="A0A164Z7Z0"/>
<gene>
    <name evidence="2" type="ORF">L228DRAFT_251799</name>
</gene>
<feature type="compositionally biased region" description="Low complexity" evidence="1">
    <location>
        <begin position="10"/>
        <end position="20"/>
    </location>
</feature>
<name>A0A164Z7Z0_XYLHT</name>
<evidence type="ECO:0000313" key="3">
    <source>
        <dbReference type="Proteomes" id="UP000076632"/>
    </source>
</evidence>